<dbReference type="STRING" id="1274524.BSONL12_02442"/>
<dbReference type="eggNOG" id="COG0444">
    <property type="taxonomic scope" value="Bacteria"/>
</dbReference>
<accession>M5PAP4</accession>
<dbReference type="InterPro" id="IPR003439">
    <property type="entry name" value="ABC_transporter-like_ATP-bd"/>
</dbReference>
<feature type="domain" description="ABC transporter" evidence="8">
    <location>
        <begin position="14"/>
        <end position="259"/>
    </location>
</feature>
<reference evidence="9 10" key="1">
    <citation type="journal article" date="2013" name="Genome Announc.">
        <title>Draft Whole-Genome Sequence of Bacillus sonorensis Strain L12, a Source of Nonribosomal Lipopeptides.</title>
        <authorList>
            <person name="Adimpong D.B."/>
            <person name="Sorensen K.I."/>
            <person name="Nielsen D.S."/>
            <person name="Thorsen L."/>
            <person name="Rasmussen T.B."/>
            <person name="Derkx P.M."/>
            <person name="Jespersen L."/>
        </authorList>
    </citation>
    <scope>NUCLEOTIDE SEQUENCE [LARGE SCALE GENOMIC DNA]</scope>
    <source>
        <strain evidence="9 10">L12</strain>
    </source>
</reference>
<keyword evidence="5" id="KW-0547">Nucleotide-binding</keyword>
<keyword evidence="3" id="KW-0813">Transport</keyword>
<dbReference type="SUPFAM" id="SSF52540">
    <property type="entry name" value="P-loop containing nucleoside triphosphate hydrolases"/>
    <property type="match status" value="1"/>
</dbReference>
<dbReference type="Pfam" id="PF00005">
    <property type="entry name" value="ABC_tran"/>
    <property type="match status" value="1"/>
</dbReference>
<comment type="subcellular location">
    <subcellularLocation>
        <location evidence="1">Cell membrane</location>
        <topology evidence="1">Peripheral membrane protein</topology>
    </subcellularLocation>
</comment>
<dbReference type="InterPro" id="IPR003593">
    <property type="entry name" value="AAA+_ATPase"/>
</dbReference>
<keyword evidence="4" id="KW-1003">Cell membrane</keyword>
<evidence type="ECO:0000256" key="1">
    <source>
        <dbReference type="ARBA" id="ARBA00004202"/>
    </source>
</evidence>
<dbReference type="InterPro" id="IPR017871">
    <property type="entry name" value="ABC_transporter-like_CS"/>
</dbReference>
<dbReference type="PANTHER" id="PTHR43297">
    <property type="entry name" value="OLIGOPEPTIDE TRANSPORT ATP-BINDING PROTEIN APPD"/>
    <property type="match status" value="1"/>
</dbReference>
<dbReference type="InterPro" id="IPR050388">
    <property type="entry name" value="ABC_Ni/Peptide_Import"/>
</dbReference>
<dbReference type="GO" id="GO:0005886">
    <property type="term" value="C:plasma membrane"/>
    <property type="evidence" value="ECO:0007669"/>
    <property type="project" value="UniProtKB-SubCell"/>
</dbReference>
<comment type="caution">
    <text evidence="9">The sequence shown here is derived from an EMBL/GenBank/DDBJ whole genome shotgun (WGS) entry which is preliminary data.</text>
</comment>
<evidence type="ECO:0000313" key="10">
    <source>
        <dbReference type="Proteomes" id="UP000011907"/>
    </source>
</evidence>
<gene>
    <name evidence="9" type="ORF">BSONL12_02442</name>
</gene>
<dbReference type="Gene3D" id="3.40.50.300">
    <property type="entry name" value="P-loop containing nucleotide triphosphate hydrolases"/>
    <property type="match status" value="1"/>
</dbReference>
<evidence type="ECO:0000256" key="4">
    <source>
        <dbReference type="ARBA" id="ARBA00022475"/>
    </source>
</evidence>
<dbReference type="CDD" id="cd03257">
    <property type="entry name" value="ABC_NikE_OppD_transporters"/>
    <property type="match status" value="1"/>
</dbReference>
<comment type="similarity">
    <text evidence="2">Belongs to the ABC transporter superfamily.</text>
</comment>
<evidence type="ECO:0000313" key="9">
    <source>
        <dbReference type="EMBL" id="EME76603.1"/>
    </source>
</evidence>
<evidence type="ECO:0000256" key="5">
    <source>
        <dbReference type="ARBA" id="ARBA00022741"/>
    </source>
</evidence>
<dbReference type="PROSITE" id="PS50893">
    <property type="entry name" value="ABC_TRANSPORTER_2"/>
    <property type="match status" value="1"/>
</dbReference>
<dbReference type="EMBL" id="AOFM01000002">
    <property type="protein sequence ID" value="EME76603.1"/>
    <property type="molecule type" value="Genomic_DNA"/>
</dbReference>
<dbReference type="GO" id="GO:0005524">
    <property type="term" value="F:ATP binding"/>
    <property type="evidence" value="ECO:0007669"/>
    <property type="project" value="UniProtKB-KW"/>
</dbReference>
<dbReference type="PANTHER" id="PTHR43297:SF2">
    <property type="entry name" value="DIPEPTIDE TRANSPORT ATP-BINDING PROTEIN DPPD"/>
    <property type="match status" value="1"/>
</dbReference>
<evidence type="ECO:0000256" key="6">
    <source>
        <dbReference type="ARBA" id="ARBA00022840"/>
    </source>
</evidence>
<evidence type="ECO:0000256" key="2">
    <source>
        <dbReference type="ARBA" id="ARBA00005417"/>
    </source>
</evidence>
<evidence type="ECO:0000259" key="8">
    <source>
        <dbReference type="PROSITE" id="PS50893"/>
    </source>
</evidence>
<sequence>MSKTRKEFLNMPILSIEGLTISRRQHAIVKNVSFSIHKGEWFALLGESGSGKSLTASAITGLLPGGLTVSAGHVRFGEHSMLEANRRELRHIRGKEIAFIFQNCHAAFTPFIRIGRQIDEMVKAHTDWPEKKRKAEILRSFQEVCLPENRVYESYPFQLSGGQLQRAAIAQAMVLKPQLLIADEPTTALDSITAADVLQQLAMLRDKTNCAVLFITHDLRLVERYADQTAVMQNGAIVENGRTATIIKRPQHEYTKRLFAAVPPLKNPPLRLMAKKQTALTGTGGAL</sequence>
<protein>
    <submittedName>
        <fullName evidence="9">Oligopeptide ABC transporter ATP-binding protein</fullName>
    </submittedName>
</protein>
<dbReference type="SMART" id="SM00382">
    <property type="entry name" value="AAA"/>
    <property type="match status" value="1"/>
</dbReference>
<keyword evidence="6 9" id="KW-0067">ATP-binding</keyword>
<dbReference type="PROSITE" id="PS00211">
    <property type="entry name" value="ABC_TRANSPORTER_1"/>
    <property type="match status" value="1"/>
</dbReference>
<dbReference type="InterPro" id="IPR027417">
    <property type="entry name" value="P-loop_NTPase"/>
</dbReference>
<evidence type="ECO:0000256" key="7">
    <source>
        <dbReference type="ARBA" id="ARBA00023136"/>
    </source>
</evidence>
<dbReference type="AlphaFoldDB" id="M5PAP4"/>
<proteinExistence type="inferred from homology"/>
<dbReference type="GO" id="GO:0016887">
    <property type="term" value="F:ATP hydrolysis activity"/>
    <property type="evidence" value="ECO:0007669"/>
    <property type="project" value="InterPro"/>
</dbReference>
<evidence type="ECO:0000256" key="3">
    <source>
        <dbReference type="ARBA" id="ARBA00022448"/>
    </source>
</evidence>
<name>M5PAP4_9BACI</name>
<dbReference type="PATRIC" id="fig|1274524.3.peg.533"/>
<keyword evidence="7" id="KW-0472">Membrane</keyword>
<dbReference type="Proteomes" id="UP000011907">
    <property type="component" value="Unassembled WGS sequence"/>
</dbReference>
<organism evidence="9 10">
    <name type="scientific">Bacillus sonorensis L12</name>
    <dbReference type="NCBI Taxonomy" id="1274524"/>
    <lineage>
        <taxon>Bacteria</taxon>
        <taxon>Bacillati</taxon>
        <taxon>Bacillota</taxon>
        <taxon>Bacilli</taxon>
        <taxon>Bacillales</taxon>
        <taxon>Bacillaceae</taxon>
        <taxon>Bacillus</taxon>
    </lineage>
</organism>